<proteinExistence type="predicted"/>
<feature type="domain" description="Tll0287-like" evidence="1">
    <location>
        <begin position="55"/>
        <end position="188"/>
    </location>
</feature>
<protein>
    <submittedName>
        <fullName evidence="2">Cytochrome c family protein</fullName>
    </submittedName>
</protein>
<sequence length="192" mass="21204">MKLEHLLISTLLMSSTMAADIHTAKHPLNIKQEGIGYIKMLGGALKTELKTHMKQDPTGVEALSFCTGSAENITKEVNSKLPAYAKVRRTALKVRNATTNRADATDKKVMQAYQDAIKEKTFTPKDIKVIEEGNVTRIYKPLITKNVCLKCHGDNLNPKLSEALKSAYPNDKAIGFKEGELRGVIVAEITKH</sequence>
<name>A0A1W1CEQ7_9ZZZZ</name>
<reference evidence="2" key="1">
    <citation type="submission" date="2016-10" db="EMBL/GenBank/DDBJ databases">
        <authorList>
            <person name="de Groot N.N."/>
        </authorList>
    </citation>
    <scope>NUCLEOTIDE SEQUENCE</scope>
</reference>
<evidence type="ECO:0000313" key="2">
    <source>
        <dbReference type="EMBL" id="SFV64266.1"/>
    </source>
</evidence>
<accession>A0A1W1CEQ7</accession>
<organism evidence="2">
    <name type="scientific">hydrothermal vent metagenome</name>
    <dbReference type="NCBI Taxonomy" id="652676"/>
    <lineage>
        <taxon>unclassified sequences</taxon>
        <taxon>metagenomes</taxon>
        <taxon>ecological metagenomes</taxon>
    </lineage>
</organism>
<evidence type="ECO:0000259" key="1">
    <source>
        <dbReference type="Pfam" id="PF11845"/>
    </source>
</evidence>
<dbReference type="EMBL" id="FPHI01000025">
    <property type="protein sequence ID" value="SFV64266.1"/>
    <property type="molecule type" value="Genomic_DNA"/>
</dbReference>
<dbReference type="AlphaFoldDB" id="A0A1W1CEQ7"/>
<dbReference type="Pfam" id="PF11845">
    <property type="entry name" value="Tll0287-like"/>
    <property type="match status" value="1"/>
</dbReference>
<gene>
    <name evidence="2" type="ORF">MNB_SV-3-1515</name>
</gene>
<dbReference type="InterPro" id="IPR021796">
    <property type="entry name" value="Tll0287-like_dom"/>
</dbReference>